<reference evidence="3" key="1">
    <citation type="submission" date="2023-08" db="EMBL/GenBank/DDBJ databases">
        <title>Chromosome-level Genome Assembly of mud carp (Cirrhinus molitorella).</title>
        <authorList>
            <person name="Liu H."/>
        </authorList>
    </citation>
    <scope>NUCLEOTIDE SEQUENCE</scope>
    <source>
        <strain evidence="3">Prfri</strain>
        <tissue evidence="3">Muscle</tissue>
    </source>
</reference>
<proteinExistence type="predicted"/>
<keyword evidence="2" id="KW-0812">Transmembrane</keyword>
<evidence type="ECO:0000256" key="2">
    <source>
        <dbReference type="SAM" id="Phobius"/>
    </source>
</evidence>
<accession>A0AA88QRU0</accession>
<evidence type="ECO:0000256" key="1">
    <source>
        <dbReference type="SAM" id="MobiDB-lite"/>
    </source>
</evidence>
<comment type="caution">
    <text evidence="3">The sequence shown here is derived from an EMBL/GenBank/DDBJ whole genome shotgun (WGS) entry which is preliminary data.</text>
</comment>
<dbReference type="AlphaFoldDB" id="A0AA88QRU0"/>
<dbReference type="EMBL" id="JAUYZG010000001">
    <property type="protein sequence ID" value="KAK2917164.1"/>
    <property type="molecule type" value="Genomic_DNA"/>
</dbReference>
<gene>
    <name evidence="3" type="ORF">Q8A67_001538</name>
</gene>
<protein>
    <submittedName>
        <fullName evidence="3">Uncharacterized protein</fullName>
    </submittedName>
</protein>
<feature type="transmembrane region" description="Helical" evidence="2">
    <location>
        <begin position="127"/>
        <end position="146"/>
    </location>
</feature>
<dbReference type="Proteomes" id="UP001187343">
    <property type="component" value="Unassembled WGS sequence"/>
</dbReference>
<organism evidence="3 4">
    <name type="scientific">Cirrhinus molitorella</name>
    <name type="common">mud carp</name>
    <dbReference type="NCBI Taxonomy" id="172907"/>
    <lineage>
        <taxon>Eukaryota</taxon>
        <taxon>Metazoa</taxon>
        <taxon>Chordata</taxon>
        <taxon>Craniata</taxon>
        <taxon>Vertebrata</taxon>
        <taxon>Euteleostomi</taxon>
        <taxon>Actinopterygii</taxon>
        <taxon>Neopterygii</taxon>
        <taxon>Teleostei</taxon>
        <taxon>Ostariophysi</taxon>
        <taxon>Cypriniformes</taxon>
        <taxon>Cyprinidae</taxon>
        <taxon>Labeoninae</taxon>
        <taxon>Labeonini</taxon>
        <taxon>Cirrhinus</taxon>
    </lineage>
</organism>
<keyword evidence="2" id="KW-1133">Transmembrane helix</keyword>
<feature type="compositionally biased region" description="Basic and acidic residues" evidence="1">
    <location>
        <begin position="170"/>
        <end position="184"/>
    </location>
</feature>
<sequence>MDKSVTCAEIQTPLGFLYVVLPVIMNHTNNPDCEQSWYLEDGHLIADPSDPQALSHPAAAVKSDHLVTSLCVNLNHQIICHSADGFCRYKTVFRPRGIGSVIIELPSNATSAFLSSKSRPFSPSIQLRWIFVLIFIFLLVLICFLLRKRIIRCFQKSEHLCDTRNYSESRDPEVDVQKQLRSDPPDSLNSLNS</sequence>
<keyword evidence="2" id="KW-0472">Membrane</keyword>
<name>A0AA88QRU0_9TELE</name>
<feature type="region of interest" description="Disordered" evidence="1">
    <location>
        <begin position="170"/>
        <end position="193"/>
    </location>
</feature>
<evidence type="ECO:0000313" key="3">
    <source>
        <dbReference type="EMBL" id="KAK2917164.1"/>
    </source>
</evidence>
<keyword evidence="4" id="KW-1185">Reference proteome</keyword>
<evidence type="ECO:0000313" key="4">
    <source>
        <dbReference type="Proteomes" id="UP001187343"/>
    </source>
</evidence>